<protein>
    <submittedName>
        <fullName evidence="2">Serine carboxypeptidase S10 family protein</fullName>
    </submittedName>
</protein>
<keyword evidence="2" id="KW-0121">Carboxypeptidase</keyword>
<feature type="compositionally biased region" description="Polar residues" evidence="1">
    <location>
        <begin position="1"/>
        <end position="13"/>
    </location>
</feature>
<feature type="region of interest" description="Disordered" evidence="1">
    <location>
        <begin position="1"/>
        <end position="24"/>
    </location>
</feature>
<keyword evidence="2" id="KW-0645">Protease</keyword>
<organism evidence="2 3">
    <name type="scientific">Striga asiatica</name>
    <name type="common">Asiatic witchweed</name>
    <name type="synonym">Buchnera asiatica</name>
    <dbReference type="NCBI Taxonomy" id="4170"/>
    <lineage>
        <taxon>Eukaryota</taxon>
        <taxon>Viridiplantae</taxon>
        <taxon>Streptophyta</taxon>
        <taxon>Embryophyta</taxon>
        <taxon>Tracheophyta</taxon>
        <taxon>Spermatophyta</taxon>
        <taxon>Magnoliopsida</taxon>
        <taxon>eudicotyledons</taxon>
        <taxon>Gunneridae</taxon>
        <taxon>Pentapetalae</taxon>
        <taxon>asterids</taxon>
        <taxon>lamiids</taxon>
        <taxon>Lamiales</taxon>
        <taxon>Orobanchaceae</taxon>
        <taxon>Buchnereae</taxon>
        <taxon>Striga</taxon>
    </lineage>
</organism>
<dbReference type="Proteomes" id="UP000325081">
    <property type="component" value="Unassembled WGS sequence"/>
</dbReference>
<dbReference type="EMBL" id="BKCP01013514">
    <property type="protein sequence ID" value="GER57681.1"/>
    <property type="molecule type" value="Genomic_DNA"/>
</dbReference>
<reference evidence="3" key="1">
    <citation type="journal article" date="2019" name="Curr. Biol.">
        <title>Genome Sequence of Striga asiatica Provides Insight into the Evolution of Plant Parasitism.</title>
        <authorList>
            <person name="Yoshida S."/>
            <person name="Kim S."/>
            <person name="Wafula E.K."/>
            <person name="Tanskanen J."/>
            <person name="Kim Y.M."/>
            <person name="Honaas L."/>
            <person name="Yang Z."/>
            <person name="Spallek T."/>
            <person name="Conn C.E."/>
            <person name="Ichihashi Y."/>
            <person name="Cheong K."/>
            <person name="Cui S."/>
            <person name="Der J.P."/>
            <person name="Gundlach H."/>
            <person name="Jiao Y."/>
            <person name="Hori C."/>
            <person name="Ishida J.K."/>
            <person name="Kasahara H."/>
            <person name="Kiba T."/>
            <person name="Kim M.S."/>
            <person name="Koo N."/>
            <person name="Laohavisit A."/>
            <person name="Lee Y.H."/>
            <person name="Lumba S."/>
            <person name="McCourt P."/>
            <person name="Mortimer J.C."/>
            <person name="Mutuku J.M."/>
            <person name="Nomura T."/>
            <person name="Sasaki-Sekimoto Y."/>
            <person name="Seto Y."/>
            <person name="Wang Y."/>
            <person name="Wakatake T."/>
            <person name="Sakakibara H."/>
            <person name="Demura T."/>
            <person name="Yamaguchi S."/>
            <person name="Yoneyama K."/>
            <person name="Manabe R.I."/>
            <person name="Nelson D.C."/>
            <person name="Schulman A.H."/>
            <person name="Timko M.P."/>
            <person name="dePamphilis C.W."/>
            <person name="Choi D."/>
            <person name="Shirasu K."/>
        </authorList>
    </citation>
    <scope>NUCLEOTIDE SEQUENCE [LARGE SCALE GENOMIC DNA]</scope>
    <source>
        <strain evidence="3">cv. UVA1</strain>
    </source>
</reference>
<sequence>MRFGPNMTTTNQKGLERKKKNLSSPHFSLPCFYMTNFTTPISTGIIRLSFKKNKNEKEPITSHERTIQKPMPSRRGKGPARIKFWPISIPTHSLPCETQQSLVVWLNPSSKSSKLV</sequence>
<evidence type="ECO:0000313" key="3">
    <source>
        <dbReference type="Proteomes" id="UP000325081"/>
    </source>
</evidence>
<keyword evidence="2" id="KW-0378">Hydrolase</keyword>
<comment type="caution">
    <text evidence="2">The sequence shown here is derived from an EMBL/GenBank/DDBJ whole genome shotgun (WGS) entry which is preliminary data.</text>
</comment>
<dbReference type="AlphaFoldDB" id="A0A5A7RKF4"/>
<name>A0A5A7RKF4_STRAF</name>
<keyword evidence="3" id="KW-1185">Reference proteome</keyword>
<feature type="region of interest" description="Disordered" evidence="1">
    <location>
        <begin position="54"/>
        <end position="80"/>
    </location>
</feature>
<evidence type="ECO:0000313" key="2">
    <source>
        <dbReference type="EMBL" id="GER57681.1"/>
    </source>
</evidence>
<dbReference type="GO" id="GO:0004180">
    <property type="term" value="F:carboxypeptidase activity"/>
    <property type="evidence" value="ECO:0007669"/>
    <property type="project" value="UniProtKB-KW"/>
</dbReference>
<proteinExistence type="predicted"/>
<evidence type="ECO:0000256" key="1">
    <source>
        <dbReference type="SAM" id="MobiDB-lite"/>
    </source>
</evidence>
<gene>
    <name evidence="2" type="ORF">STAS_35504</name>
</gene>
<accession>A0A5A7RKF4</accession>
<feature type="compositionally biased region" description="Basic and acidic residues" evidence="1">
    <location>
        <begin position="54"/>
        <end position="67"/>
    </location>
</feature>